<dbReference type="OrthoDB" id="5970at2759"/>
<keyword evidence="8" id="KW-1185">Reference proteome</keyword>
<evidence type="ECO:0000256" key="3">
    <source>
        <dbReference type="PROSITE-ProRule" id="PRU00176"/>
    </source>
</evidence>
<dbReference type="InterPro" id="IPR000504">
    <property type="entry name" value="RRM_dom"/>
</dbReference>
<keyword evidence="2" id="KW-0862">Zinc</keyword>
<dbReference type="Pfam" id="PF00098">
    <property type="entry name" value="zf-CCHC"/>
    <property type="match status" value="1"/>
</dbReference>
<evidence type="ECO:0000259" key="6">
    <source>
        <dbReference type="PROSITE" id="PS50158"/>
    </source>
</evidence>
<dbReference type="PROSITE" id="PS50158">
    <property type="entry name" value="ZF_CCHC"/>
    <property type="match status" value="1"/>
</dbReference>
<dbReference type="EMBL" id="CVRI01000038">
    <property type="protein sequence ID" value="CRK94404.1"/>
    <property type="molecule type" value="Genomic_DNA"/>
</dbReference>
<feature type="compositionally biased region" description="Basic residues" evidence="4">
    <location>
        <begin position="90"/>
        <end position="102"/>
    </location>
</feature>
<evidence type="ECO:0000256" key="4">
    <source>
        <dbReference type="SAM" id="MobiDB-lite"/>
    </source>
</evidence>
<dbReference type="SMART" id="SM00343">
    <property type="entry name" value="ZnF_C2HC"/>
    <property type="match status" value="1"/>
</dbReference>
<evidence type="ECO:0000313" key="7">
    <source>
        <dbReference type="EMBL" id="CRK94404.1"/>
    </source>
</evidence>
<dbReference type="GO" id="GO:0008270">
    <property type="term" value="F:zinc ion binding"/>
    <property type="evidence" value="ECO:0007669"/>
    <property type="project" value="UniProtKB-KW"/>
</dbReference>
<reference evidence="7 8" key="1">
    <citation type="submission" date="2015-04" db="EMBL/GenBank/DDBJ databases">
        <authorList>
            <person name="Syromyatnikov M.Y."/>
            <person name="Popov V.N."/>
        </authorList>
    </citation>
    <scope>NUCLEOTIDE SEQUENCE [LARGE SCALE GENOMIC DNA]</scope>
</reference>
<evidence type="ECO:0000259" key="5">
    <source>
        <dbReference type="PROSITE" id="PS50102"/>
    </source>
</evidence>
<dbReference type="CDD" id="cd12646">
    <property type="entry name" value="RRM_SRSF7"/>
    <property type="match status" value="1"/>
</dbReference>
<keyword evidence="2" id="KW-0863">Zinc-finger</keyword>
<sequence length="253" mass="28623">MSKSNKMSRFPHDAKVYVGDLGSNASKQEIEDAFGYYGPLRSVWVARNPPGFAFVEFEDARDAEDSVRGLDGRTICGRRARVELSTGKSARGHGGRSRRRSRGREDRCYECGNRGHFARDCRRRGRRSVIVASSSCEPDHEAAHQEAEVVNIGRVHAAIHVPQNAQTGVQSVHDLHAMVIPVAFQSRQECAIHAANQSQSIGQSRVRWEIVVQAAIRVRILEMAMTKFSFSPKITFPIKFSFFFHLFWFLRLY</sequence>
<dbReference type="GO" id="GO:0003723">
    <property type="term" value="F:RNA binding"/>
    <property type="evidence" value="ECO:0007669"/>
    <property type="project" value="UniProtKB-UniRule"/>
</dbReference>
<evidence type="ECO:0000256" key="2">
    <source>
        <dbReference type="PROSITE-ProRule" id="PRU00047"/>
    </source>
</evidence>
<dbReference type="InterPro" id="IPR012677">
    <property type="entry name" value="Nucleotide-bd_a/b_plait_sf"/>
</dbReference>
<dbReference type="Gene3D" id="3.30.70.330">
    <property type="match status" value="1"/>
</dbReference>
<evidence type="ECO:0000256" key="1">
    <source>
        <dbReference type="ARBA" id="ARBA00022884"/>
    </source>
</evidence>
<dbReference type="SUPFAM" id="SSF54928">
    <property type="entry name" value="RNA-binding domain, RBD"/>
    <property type="match status" value="1"/>
</dbReference>
<feature type="region of interest" description="Disordered" evidence="4">
    <location>
        <begin position="86"/>
        <end position="105"/>
    </location>
</feature>
<protein>
    <submittedName>
        <fullName evidence="7">CLUMA_CG007911, isoform A</fullName>
    </submittedName>
</protein>
<accession>A0A1J1I482</accession>
<dbReference type="Gene3D" id="4.10.60.10">
    <property type="entry name" value="Zinc finger, CCHC-type"/>
    <property type="match status" value="1"/>
</dbReference>
<dbReference type="PROSITE" id="PS50102">
    <property type="entry name" value="RRM"/>
    <property type="match status" value="1"/>
</dbReference>
<dbReference type="SMART" id="SM00360">
    <property type="entry name" value="RRM"/>
    <property type="match status" value="1"/>
</dbReference>
<dbReference type="InterPro" id="IPR001878">
    <property type="entry name" value="Znf_CCHC"/>
</dbReference>
<dbReference type="FunFam" id="3.30.70.330:FF:000899">
    <property type="entry name" value="RNA-binding protein 1"/>
    <property type="match status" value="1"/>
</dbReference>
<dbReference type="InterPro" id="IPR050907">
    <property type="entry name" value="SRSF"/>
</dbReference>
<gene>
    <name evidence="7" type="primary">putative Serine</name>
    <name evidence="7" type="ORF">CLUMA_CG007911</name>
</gene>
<proteinExistence type="predicted"/>
<dbReference type="InterPro" id="IPR035979">
    <property type="entry name" value="RBD_domain_sf"/>
</dbReference>
<evidence type="ECO:0000313" key="8">
    <source>
        <dbReference type="Proteomes" id="UP000183832"/>
    </source>
</evidence>
<dbReference type="Proteomes" id="UP000183832">
    <property type="component" value="Unassembled WGS sequence"/>
</dbReference>
<dbReference type="InterPro" id="IPR034651">
    <property type="entry name" value="SRSF7_RRM"/>
</dbReference>
<dbReference type="STRING" id="568069.A0A1J1I482"/>
<keyword evidence="2" id="KW-0479">Metal-binding</keyword>
<dbReference type="PANTHER" id="PTHR23147">
    <property type="entry name" value="SERINE/ARGININE RICH SPLICING FACTOR"/>
    <property type="match status" value="1"/>
</dbReference>
<feature type="domain" description="CCHC-type" evidence="6">
    <location>
        <begin position="107"/>
        <end position="123"/>
    </location>
</feature>
<organism evidence="7 8">
    <name type="scientific">Clunio marinus</name>
    <dbReference type="NCBI Taxonomy" id="568069"/>
    <lineage>
        <taxon>Eukaryota</taxon>
        <taxon>Metazoa</taxon>
        <taxon>Ecdysozoa</taxon>
        <taxon>Arthropoda</taxon>
        <taxon>Hexapoda</taxon>
        <taxon>Insecta</taxon>
        <taxon>Pterygota</taxon>
        <taxon>Neoptera</taxon>
        <taxon>Endopterygota</taxon>
        <taxon>Diptera</taxon>
        <taxon>Nematocera</taxon>
        <taxon>Chironomoidea</taxon>
        <taxon>Chironomidae</taxon>
        <taxon>Clunio</taxon>
    </lineage>
</organism>
<name>A0A1J1I482_9DIPT</name>
<dbReference type="AlphaFoldDB" id="A0A1J1I482"/>
<feature type="domain" description="RRM" evidence="5">
    <location>
        <begin position="14"/>
        <end position="87"/>
    </location>
</feature>
<keyword evidence="1 3" id="KW-0694">RNA-binding</keyword>
<dbReference type="Pfam" id="PF00076">
    <property type="entry name" value="RRM_1"/>
    <property type="match status" value="1"/>
</dbReference>